<accession>A0A6V8I4S3</accession>
<dbReference type="GO" id="GO:0006352">
    <property type="term" value="P:DNA-templated transcription initiation"/>
    <property type="evidence" value="ECO:0007669"/>
    <property type="project" value="InterPro"/>
</dbReference>
<dbReference type="NCBIfam" id="TIGR02937">
    <property type="entry name" value="sigma70-ECF"/>
    <property type="match status" value="1"/>
</dbReference>
<dbReference type="InterPro" id="IPR000838">
    <property type="entry name" value="RNA_pol_sigma70_ECF_CS"/>
</dbReference>
<evidence type="ECO:0000259" key="7">
    <source>
        <dbReference type="Pfam" id="PF04542"/>
    </source>
</evidence>
<dbReference type="SUPFAM" id="SSF88659">
    <property type="entry name" value="Sigma3 and sigma4 domains of RNA polymerase sigma factors"/>
    <property type="match status" value="1"/>
</dbReference>
<dbReference type="Gene3D" id="1.10.1740.10">
    <property type="match status" value="1"/>
</dbReference>
<dbReference type="RefSeq" id="WP_086655168.1">
    <property type="nucleotide sequence ID" value="NZ_JOPC01000016.1"/>
</dbReference>
<feature type="domain" description="RNA polymerase sigma factor 70 region 4 type 2" evidence="8">
    <location>
        <begin position="127"/>
        <end position="179"/>
    </location>
</feature>
<keyword evidence="2 6" id="KW-0805">Transcription regulation</keyword>
<dbReference type="InterPro" id="IPR014284">
    <property type="entry name" value="RNA_pol_sigma-70_dom"/>
</dbReference>
<dbReference type="InterPro" id="IPR039425">
    <property type="entry name" value="RNA_pol_sigma-70-like"/>
</dbReference>
<dbReference type="PANTHER" id="PTHR43133:SF25">
    <property type="entry name" value="RNA POLYMERASE SIGMA FACTOR RFAY-RELATED"/>
    <property type="match status" value="1"/>
</dbReference>
<protein>
    <recommendedName>
        <fullName evidence="6">RNA polymerase sigma factor</fullName>
    </recommendedName>
</protein>
<evidence type="ECO:0000256" key="3">
    <source>
        <dbReference type="ARBA" id="ARBA00023082"/>
    </source>
</evidence>
<dbReference type="EMBL" id="BLJP01000001">
    <property type="protein sequence ID" value="GFE92593.1"/>
    <property type="molecule type" value="Genomic_DNA"/>
</dbReference>
<dbReference type="SUPFAM" id="SSF88946">
    <property type="entry name" value="Sigma2 domain of RNA polymerase sigma factors"/>
    <property type="match status" value="1"/>
</dbReference>
<dbReference type="InterPro" id="IPR007627">
    <property type="entry name" value="RNA_pol_sigma70_r2"/>
</dbReference>
<evidence type="ECO:0000259" key="8">
    <source>
        <dbReference type="Pfam" id="PF08281"/>
    </source>
</evidence>
<dbReference type="InterPro" id="IPR013325">
    <property type="entry name" value="RNA_pol_sigma_r2"/>
</dbReference>
<dbReference type="Pfam" id="PF04542">
    <property type="entry name" value="Sigma70_r2"/>
    <property type="match status" value="1"/>
</dbReference>
<dbReference type="InterPro" id="IPR036388">
    <property type="entry name" value="WH-like_DNA-bd_sf"/>
</dbReference>
<dbReference type="PANTHER" id="PTHR43133">
    <property type="entry name" value="RNA POLYMERASE ECF-TYPE SIGMA FACTO"/>
    <property type="match status" value="1"/>
</dbReference>
<evidence type="ECO:0000313" key="9">
    <source>
        <dbReference type="EMBL" id="GFE92593.1"/>
    </source>
</evidence>
<evidence type="ECO:0000256" key="6">
    <source>
        <dbReference type="RuleBase" id="RU000716"/>
    </source>
</evidence>
<dbReference type="PROSITE" id="PS01063">
    <property type="entry name" value="SIGMA70_ECF"/>
    <property type="match status" value="1"/>
</dbReference>
<dbReference type="InterPro" id="IPR013249">
    <property type="entry name" value="RNA_pol_sigma70_r4_t2"/>
</dbReference>
<reference evidence="9 10" key="1">
    <citation type="journal article" date="2020" name="Cell Rep.">
        <title>Local necrotic cells trigger systemic immune activation via gut microbiome dysbiosis in Drosophila.</title>
        <authorList>
            <person name="Kosakamoto H."/>
            <person name="Yamauchi T."/>
            <person name="Akuzawa-Tokita Y."/>
            <person name="Nishimura K."/>
            <person name="Soga T."/>
            <person name="Murakami T."/>
            <person name="Mori H."/>
            <person name="Yamamoto K."/>
            <person name="Miyazaki R."/>
            <person name="Koto A."/>
            <person name="Miura M."/>
            <person name="Obata F."/>
        </authorList>
    </citation>
    <scope>NUCLEOTIDE SEQUENCE [LARGE SCALE GENOMIC DNA]</scope>
    <source>
        <strain evidence="9 10">Ai</strain>
    </source>
</reference>
<dbReference type="Pfam" id="PF08281">
    <property type="entry name" value="Sigma70_r4_2"/>
    <property type="match status" value="1"/>
</dbReference>
<organism evidence="9 10">
    <name type="scientific">Acetobacter persici</name>
    <dbReference type="NCBI Taxonomy" id="1076596"/>
    <lineage>
        <taxon>Bacteria</taxon>
        <taxon>Pseudomonadati</taxon>
        <taxon>Pseudomonadota</taxon>
        <taxon>Alphaproteobacteria</taxon>
        <taxon>Acetobacterales</taxon>
        <taxon>Acetobacteraceae</taxon>
        <taxon>Acetobacter</taxon>
    </lineage>
</organism>
<dbReference type="GO" id="GO:0016987">
    <property type="term" value="F:sigma factor activity"/>
    <property type="evidence" value="ECO:0007669"/>
    <property type="project" value="UniProtKB-KW"/>
</dbReference>
<name>A0A6V8I4S3_9PROT</name>
<evidence type="ECO:0000256" key="5">
    <source>
        <dbReference type="ARBA" id="ARBA00023163"/>
    </source>
</evidence>
<dbReference type="Proteomes" id="UP000548726">
    <property type="component" value="Unassembled WGS sequence"/>
</dbReference>
<comment type="caution">
    <text evidence="9">The sequence shown here is derived from an EMBL/GenBank/DDBJ whole genome shotgun (WGS) entry which is preliminary data.</text>
</comment>
<dbReference type="GO" id="GO:0003677">
    <property type="term" value="F:DNA binding"/>
    <property type="evidence" value="ECO:0007669"/>
    <property type="project" value="UniProtKB-KW"/>
</dbReference>
<gene>
    <name evidence="9" type="ORF">DmAi_06520</name>
</gene>
<dbReference type="AlphaFoldDB" id="A0A6V8I4S3"/>
<evidence type="ECO:0000256" key="2">
    <source>
        <dbReference type="ARBA" id="ARBA00023015"/>
    </source>
</evidence>
<dbReference type="Gene3D" id="1.10.10.10">
    <property type="entry name" value="Winged helix-like DNA-binding domain superfamily/Winged helix DNA-binding domain"/>
    <property type="match status" value="1"/>
</dbReference>
<sequence>MCHCLQKRGSVLIGNRQHSDNVATTSFSRTELLALVPSLRAFSRFLARDTALADDLVQETLVRALSKAEQFEPGTNLRAWLFSILRNFFLEQTRRNTREKEILSDYASSPDRVTQSRSPTQERETIRELDHFLWTLSPLLREALVLIGAQEMSYEDAAMVCGVTVGTMKVRVSRARAQLQALLEAPDAPEEPSAAC</sequence>
<keyword evidence="3 6" id="KW-0731">Sigma factor</keyword>
<keyword evidence="5 6" id="KW-0804">Transcription</keyword>
<evidence type="ECO:0000256" key="1">
    <source>
        <dbReference type="ARBA" id="ARBA00010641"/>
    </source>
</evidence>
<evidence type="ECO:0000313" key="10">
    <source>
        <dbReference type="Proteomes" id="UP000548726"/>
    </source>
</evidence>
<comment type="similarity">
    <text evidence="1 6">Belongs to the sigma-70 factor family. ECF subfamily.</text>
</comment>
<feature type="domain" description="RNA polymerase sigma-70 region 2" evidence="7">
    <location>
        <begin position="36"/>
        <end position="98"/>
    </location>
</feature>
<evidence type="ECO:0000256" key="4">
    <source>
        <dbReference type="ARBA" id="ARBA00023125"/>
    </source>
</evidence>
<keyword evidence="4 6" id="KW-0238">DNA-binding</keyword>
<dbReference type="InterPro" id="IPR013324">
    <property type="entry name" value="RNA_pol_sigma_r3/r4-like"/>
</dbReference>
<keyword evidence="10" id="KW-1185">Reference proteome</keyword>
<dbReference type="OrthoDB" id="9803470at2"/>
<proteinExistence type="inferred from homology"/>